<accession>A0ACD0NYA2</accession>
<evidence type="ECO:0000313" key="2">
    <source>
        <dbReference type="Proteomes" id="UP000245626"/>
    </source>
</evidence>
<reference evidence="1 2" key="1">
    <citation type="journal article" date="2018" name="Mol. Biol. Evol.">
        <title>Broad Genomic Sampling Reveals a Smut Pathogenic Ancestry of the Fungal Clade Ustilaginomycotina.</title>
        <authorList>
            <person name="Kijpornyongpan T."/>
            <person name="Mondo S.J."/>
            <person name="Barry K."/>
            <person name="Sandor L."/>
            <person name="Lee J."/>
            <person name="Lipzen A."/>
            <person name="Pangilinan J."/>
            <person name="LaButti K."/>
            <person name="Hainaut M."/>
            <person name="Henrissat B."/>
            <person name="Grigoriev I.V."/>
            <person name="Spatafora J.W."/>
            <person name="Aime M.C."/>
        </authorList>
    </citation>
    <scope>NUCLEOTIDE SEQUENCE [LARGE SCALE GENOMIC DNA]</scope>
    <source>
        <strain evidence="1 2">SA 807</strain>
    </source>
</reference>
<dbReference type="EMBL" id="KZ819900">
    <property type="protein sequence ID" value="PWN50761.1"/>
    <property type="molecule type" value="Genomic_DNA"/>
</dbReference>
<gene>
    <name evidence="1" type="ORF">IE53DRAFT_302027</name>
</gene>
<dbReference type="Proteomes" id="UP000245626">
    <property type="component" value="Unassembled WGS sequence"/>
</dbReference>
<sequence length="123" mass="13411">YSPSPSGTDSNLVLFFHGLGDSSKPFLQLGQNLQRTLPQTSILSLRALKRVPFLDPSEDAWMWWDSFDSLGEAIRNPNPTLALHAISHLLDYLISPIDEGGCGWPSDSIHLFGFGQGGSAALE</sequence>
<organism evidence="1 2">
    <name type="scientific">Violaceomyces palustris</name>
    <dbReference type="NCBI Taxonomy" id="1673888"/>
    <lineage>
        <taxon>Eukaryota</taxon>
        <taxon>Fungi</taxon>
        <taxon>Dikarya</taxon>
        <taxon>Basidiomycota</taxon>
        <taxon>Ustilaginomycotina</taxon>
        <taxon>Ustilaginomycetes</taxon>
        <taxon>Violaceomycetales</taxon>
        <taxon>Violaceomycetaceae</taxon>
        <taxon>Violaceomyces</taxon>
    </lineage>
</organism>
<protein>
    <submittedName>
        <fullName evidence="1">Uncharacterized protein</fullName>
    </submittedName>
</protein>
<name>A0ACD0NYA2_9BASI</name>
<feature type="non-terminal residue" evidence="1">
    <location>
        <position position="1"/>
    </location>
</feature>
<keyword evidence="2" id="KW-1185">Reference proteome</keyword>
<proteinExistence type="predicted"/>
<evidence type="ECO:0000313" key="1">
    <source>
        <dbReference type="EMBL" id="PWN50761.1"/>
    </source>
</evidence>
<feature type="non-terminal residue" evidence="1">
    <location>
        <position position="123"/>
    </location>
</feature>